<keyword evidence="2" id="KW-0812">Transmembrane</keyword>
<protein>
    <recommendedName>
        <fullName evidence="5">Aspartyl protease</fullName>
    </recommendedName>
</protein>
<keyword evidence="2" id="KW-0472">Membrane</keyword>
<dbReference type="Gene3D" id="2.40.70.10">
    <property type="entry name" value="Acid Proteases"/>
    <property type="match status" value="1"/>
</dbReference>
<evidence type="ECO:0000256" key="2">
    <source>
        <dbReference type="SAM" id="Phobius"/>
    </source>
</evidence>
<evidence type="ECO:0000313" key="3">
    <source>
        <dbReference type="EMBL" id="KAL1523577.1"/>
    </source>
</evidence>
<proteinExistence type="predicted"/>
<dbReference type="InterPro" id="IPR021109">
    <property type="entry name" value="Peptidase_aspartic_dom_sf"/>
</dbReference>
<keyword evidence="4" id="KW-1185">Reference proteome</keyword>
<evidence type="ECO:0000256" key="1">
    <source>
        <dbReference type="SAM" id="MobiDB-lite"/>
    </source>
</evidence>
<feature type="region of interest" description="Disordered" evidence="1">
    <location>
        <begin position="58"/>
        <end position="98"/>
    </location>
</feature>
<evidence type="ECO:0008006" key="5">
    <source>
        <dbReference type="Google" id="ProtNLM"/>
    </source>
</evidence>
<dbReference type="EMBL" id="JBGBPQ010000005">
    <property type="protein sequence ID" value="KAL1523577.1"/>
    <property type="molecule type" value="Genomic_DNA"/>
</dbReference>
<dbReference type="SUPFAM" id="SSF50630">
    <property type="entry name" value="Acid proteases"/>
    <property type="match status" value="1"/>
</dbReference>
<feature type="transmembrane region" description="Helical" evidence="2">
    <location>
        <begin position="20"/>
        <end position="37"/>
    </location>
</feature>
<keyword evidence="2" id="KW-1133">Transmembrane helix</keyword>
<name>A0AB34JS44_PRYPA</name>
<dbReference type="Proteomes" id="UP001515480">
    <property type="component" value="Unassembled WGS sequence"/>
</dbReference>
<gene>
    <name evidence="3" type="ORF">AB1Y20_018513</name>
</gene>
<accession>A0AB34JS44</accession>
<dbReference type="AlphaFoldDB" id="A0AB34JS44"/>
<sequence length="222" mass="24548">MSSSWIARLKRPPLGLEASVWGVVALAAFLGLAYRWLHPPPTDERERRLTAQRRREYFESRAARERRKPPPRRAAAPHEGSGDWQHSPPRYRPPAAAADRSLRVRERIELCDGGAAWRQAEALLDTGNAHMTVLQPALAARLALYDPRAGGMLSRPEAWTTLRGVVPGASVRAPVITVRLRVREHEFTVAAAVSELGGDEEVLLGMDVLQPLFASGFRISNG</sequence>
<dbReference type="Pfam" id="PF13975">
    <property type="entry name" value="gag-asp_proteas"/>
    <property type="match status" value="1"/>
</dbReference>
<comment type="caution">
    <text evidence="3">The sequence shown here is derived from an EMBL/GenBank/DDBJ whole genome shotgun (WGS) entry which is preliminary data.</text>
</comment>
<evidence type="ECO:0000313" key="4">
    <source>
        <dbReference type="Proteomes" id="UP001515480"/>
    </source>
</evidence>
<organism evidence="3 4">
    <name type="scientific">Prymnesium parvum</name>
    <name type="common">Toxic golden alga</name>
    <dbReference type="NCBI Taxonomy" id="97485"/>
    <lineage>
        <taxon>Eukaryota</taxon>
        <taxon>Haptista</taxon>
        <taxon>Haptophyta</taxon>
        <taxon>Prymnesiophyceae</taxon>
        <taxon>Prymnesiales</taxon>
        <taxon>Prymnesiaceae</taxon>
        <taxon>Prymnesium</taxon>
    </lineage>
</organism>
<reference evidence="3 4" key="1">
    <citation type="journal article" date="2024" name="Science">
        <title>Giant polyketide synthase enzymes in the biosynthesis of giant marine polyether toxins.</title>
        <authorList>
            <person name="Fallon T.R."/>
            <person name="Shende V.V."/>
            <person name="Wierzbicki I.H."/>
            <person name="Pendleton A.L."/>
            <person name="Watervoot N.F."/>
            <person name="Auber R.P."/>
            <person name="Gonzalez D.J."/>
            <person name="Wisecaver J.H."/>
            <person name="Moore B.S."/>
        </authorList>
    </citation>
    <scope>NUCLEOTIDE SEQUENCE [LARGE SCALE GENOMIC DNA]</scope>
    <source>
        <strain evidence="3 4">12B1</strain>
    </source>
</reference>